<accession>A0AAV5L9C1</accession>
<evidence type="ECO:0000313" key="2">
    <source>
        <dbReference type="EMBL" id="GKV33838.1"/>
    </source>
</evidence>
<dbReference type="PANTHER" id="PTHR33625:SF3">
    <property type="entry name" value="OS04G0550700 PROTEIN"/>
    <property type="match status" value="1"/>
</dbReference>
<feature type="region of interest" description="Disordered" evidence="1">
    <location>
        <begin position="32"/>
        <end position="55"/>
    </location>
</feature>
<feature type="compositionally biased region" description="Low complexity" evidence="1">
    <location>
        <begin position="32"/>
        <end position="50"/>
    </location>
</feature>
<name>A0AAV5L9C1_9ROSI</name>
<reference evidence="2 3" key="1">
    <citation type="journal article" date="2021" name="Commun. Biol.">
        <title>The genome of Shorea leprosula (Dipterocarpaceae) highlights the ecological relevance of drought in aseasonal tropical rainforests.</title>
        <authorList>
            <person name="Ng K.K.S."/>
            <person name="Kobayashi M.J."/>
            <person name="Fawcett J.A."/>
            <person name="Hatakeyama M."/>
            <person name="Paape T."/>
            <person name="Ng C.H."/>
            <person name="Ang C.C."/>
            <person name="Tnah L.H."/>
            <person name="Lee C.T."/>
            <person name="Nishiyama T."/>
            <person name="Sese J."/>
            <person name="O'Brien M.J."/>
            <person name="Copetti D."/>
            <person name="Mohd Noor M.I."/>
            <person name="Ong R.C."/>
            <person name="Putra M."/>
            <person name="Sireger I.Z."/>
            <person name="Indrioko S."/>
            <person name="Kosugi Y."/>
            <person name="Izuno A."/>
            <person name="Isagi Y."/>
            <person name="Lee S.L."/>
            <person name="Shimizu K.K."/>
        </authorList>
    </citation>
    <scope>NUCLEOTIDE SEQUENCE [LARGE SCALE GENOMIC DNA]</scope>
    <source>
        <strain evidence="2">214</strain>
    </source>
</reference>
<protein>
    <submittedName>
        <fullName evidence="2">Uncharacterized protein</fullName>
    </submittedName>
</protein>
<keyword evidence="3" id="KW-1185">Reference proteome</keyword>
<dbReference type="PANTHER" id="PTHR33625">
    <property type="entry name" value="OS08G0179900 PROTEIN"/>
    <property type="match status" value="1"/>
</dbReference>
<evidence type="ECO:0000256" key="1">
    <source>
        <dbReference type="SAM" id="MobiDB-lite"/>
    </source>
</evidence>
<dbReference type="Proteomes" id="UP001054252">
    <property type="component" value="Unassembled WGS sequence"/>
</dbReference>
<dbReference type="AlphaFoldDB" id="A0AAV5L9C1"/>
<proteinExistence type="predicted"/>
<sequence>MFKGGNGMGGGGAGGGGMFRTVGRVATRARVATGKTTTNPESVSSSSCVSPTAASGDAAQKQSNQLFISASSYSFGGNVPRSSNPGVPSSWSAFVASPTSSCCDEFDWDALDGVEDEMPLGFNDAIGPVPSPDEVQTAVSALQQVVDYPKLVRDKYSYNAGKDVVDPTPSPTGLLHRVSSVGSDIDWMEPSVHLYTSRVLHPYGSNRVYDAFHLLQTDPCIQKMVISLSSDKAVWDAVLNNEAVRELRKSYYAAEDSDDPNRAVNIVKSIFDNTKAKVMEVMEKITKIVNELFRPHPPEHEKAIAGTTDSFDEKLRTSFLLSVVVLLIVVVSRAHKA</sequence>
<comment type="caution">
    <text evidence="2">The sequence shown here is derived from an EMBL/GenBank/DDBJ whole genome shotgun (WGS) entry which is preliminary data.</text>
</comment>
<dbReference type="EMBL" id="BPVZ01000102">
    <property type="protein sequence ID" value="GKV33838.1"/>
    <property type="molecule type" value="Genomic_DNA"/>
</dbReference>
<gene>
    <name evidence="2" type="ORF">SLEP1_g42289</name>
</gene>
<evidence type="ECO:0000313" key="3">
    <source>
        <dbReference type="Proteomes" id="UP001054252"/>
    </source>
</evidence>
<organism evidence="2 3">
    <name type="scientific">Rubroshorea leprosula</name>
    <dbReference type="NCBI Taxonomy" id="152421"/>
    <lineage>
        <taxon>Eukaryota</taxon>
        <taxon>Viridiplantae</taxon>
        <taxon>Streptophyta</taxon>
        <taxon>Embryophyta</taxon>
        <taxon>Tracheophyta</taxon>
        <taxon>Spermatophyta</taxon>
        <taxon>Magnoliopsida</taxon>
        <taxon>eudicotyledons</taxon>
        <taxon>Gunneridae</taxon>
        <taxon>Pentapetalae</taxon>
        <taxon>rosids</taxon>
        <taxon>malvids</taxon>
        <taxon>Malvales</taxon>
        <taxon>Dipterocarpaceae</taxon>
        <taxon>Rubroshorea</taxon>
    </lineage>
</organism>